<keyword evidence="1" id="KW-0227">DNA damage</keyword>
<dbReference type="Proteomes" id="UP000515971">
    <property type="component" value="Chromosome"/>
</dbReference>
<dbReference type="InterPro" id="IPR001126">
    <property type="entry name" value="UmuC"/>
</dbReference>
<evidence type="ECO:0000313" key="3">
    <source>
        <dbReference type="EMBL" id="QNN67759.1"/>
    </source>
</evidence>
<dbReference type="CDD" id="cd03468">
    <property type="entry name" value="PolY_like"/>
    <property type="match status" value="1"/>
</dbReference>
<dbReference type="InterPro" id="IPR043502">
    <property type="entry name" value="DNA/RNA_pol_sf"/>
</dbReference>
<reference evidence="3 4" key="1">
    <citation type="submission" date="2020-08" db="EMBL/GenBank/DDBJ databases">
        <title>Genome sequence of Sphingomonas lutea KCTC 23642T.</title>
        <authorList>
            <person name="Hyun D.-W."/>
            <person name="Bae J.-W."/>
        </authorList>
    </citation>
    <scope>NUCLEOTIDE SEQUENCE [LARGE SCALE GENOMIC DNA]</scope>
    <source>
        <strain evidence="3 4">KCTC 23642</strain>
    </source>
</reference>
<proteinExistence type="predicted"/>
<dbReference type="AlphaFoldDB" id="A0A7G9SIT4"/>
<gene>
    <name evidence="3" type="ORF">H9L13_02155</name>
</gene>
<sequence>MRQIASIWLPRLAIERWAKTSDAAPDQPIVLTVEGTHGPIIHAVTDAAAARGAHAGTRLTDARAIDPGLVAVLADPAGDAALLERLARWAGRWSPLVEVEPSTSLGTGPSTSLGTGGADGLRLDVTGVAHLFGGEAGLVADIRERFAGAGLTARVAIAPTAGAAWALARFSSPSPRSASSSRPLPAGERGIGAALAPLPVAALRLPPEAVRTLERLGLKTIGQLAGIERRSLARRFREADNPVDALDRALGRKAEPLTAVPAEQPPRALLRLEEPATHPEAPSQALERLIAPLVRQLEQRRLGARRVSLAGYRVDGSVAVAAVATSIPSREPRHLHRLLADKAAALNPEFGFDAFALQADWTEDLRAGQDSLVEAPSGTRALAGLVDRLTVKLGPERVRRPVAIESHMPERASGWGAAISAPLSRSDGEELERPQRLLDRAEAIDVIYATPEGLPRRFVWRRAVHDIIRVAGPERIAPEWWRAPSSSRLRDYYRVEDQAGRRYWIYREGLIGDGRGGLPGWFIHGLFG</sequence>
<dbReference type="GO" id="GO:0006281">
    <property type="term" value="P:DNA repair"/>
    <property type="evidence" value="ECO:0007669"/>
    <property type="project" value="InterPro"/>
</dbReference>
<dbReference type="PANTHER" id="PTHR35369:SF2">
    <property type="entry name" value="BLR3025 PROTEIN"/>
    <property type="match status" value="1"/>
</dbReference>
<protein>
    <submittedName>
        <fullName evidence="3">DNA polymerase Y family protein</fullName>
    </submittedName>
</protein>
<dbReference type="KEGG" id="slut:H9L13_02155"/>
<dbReference type="PANTHER" id="PTHR35369">
    <property type="entry name" value="BLR3025 PROTEIN-RELATED"/>
    <property type="match status" value="1"/>
</dbReference>
<evidence type="ECO:0000313" key="4">
    <source>
        <dbReference type="Proteomes" id="UP000515971"/>
    </source>
</evidence>
<dbReference type="EMBL" id="CP060718">
    <property type="protein sequence ID" value="QNN67759.1"/>
    <property type="molecule type" value="Genomic_DNA"/>
</dbReference>
<keyword evidence="4" id="KW-1185">Reference proteome</keyword>
<dbReference type="RefSeq" id="WP_187538620.1">
    <property type="nucleotide sequence ID" value="NZ_BAABJT010000001.1"/>
</dbReference>
<organism evidence="3 4">
    <name type="scientific">Sphingomonas lutea</name>
    <dbReference type="NCBI Taxonomy" id="1045317"/>
    <lineage>
        <taxon>Bacteria</taxon>
        <taxon>Pseudomonadati</taxon>
        <taxon>Pseudomonadota</taxon>
        <taxon>Alphaproteobacteria</taxon>
        <taxon>Sphingomonadales</taxon>
        <taxon>Sphingomonadaceae</taxon>
        <taxon>Sphingomonas</taxon>
    </lineage>
</organism>
<dbReference type="InterPro" id="IPR050356">
    <property type="entry name" value="SulA_CellDiv_inhibitor"/>
</dbReference>
<dbReference type="Pfam" id="PF00817">
    <property type="entry name" value="IMS"/>
    <property type="match status" value="1"/>
</dbReference>
<name>A0A7G9SIT4_9SPHN</name>
<feature type="domain" description="UmuC" evidence="2">
    <location>
        <begin position="27"/>
        <end position="167"/>
    </location>
</feature>
<evidence type="ECO:0000259" key="2">
    <source>
        <dbReference type="Pfam" id="PF00817"/>
    </source>
</evidence>
<dbReference type="SUPFAM" id="SSF56672">
    <property type="entry name" value="DNA/RNA polymerases"/>
    <property type="match status" value="1"/>
</dbReference>
<accession>A0A7G9SIT4</accession>
<evidence type="ECO:0000256" key="1">
    <source>
        <dbReference type="ARBA" id="ARBA00022763"/>
    </source>
</evidence>